<dbReference type="KEGG" id="lha:LHA_2236"/>
<organism evidence="2 3">
    <name type="scientific">Legionella hackeliae</name>
    <dbReference type="NCBI Taxonomy" id="449"/>
    <lineage>
        <taxon>Bacteria</taxon>
        <taxon>Pseudomonadati</taxon>
        <taxon>Pseudomonadota</taxon>
        <taxon>Gammaproteobacteria</taxon>
        <taxon>Legionellales</taxon>
        <taxon>Legionellaceae</taxon>
        <taxon>Legionella</taxon>
    </lineage>
</organism>
<dbReference type="Proteomes" id="UP000032803">
    <property type="component" value="Chromosome I"/>
</dbReference>
<keyword evidence="3" id="KW-1185">Reference proteome</keyword>
<feature type="transmembrane region" description="Helical" evidence="1">
    <location>
        <begin position="81"/>
        <end position="101"/>
    </location>
</feature>
<keyword evidence="1" id="KW-1133">Transmembrane helix</keyword>
<name>A0A0A8UVZ6_LEGHA</name>
<keyword evidence="1" id="KW-0472">Membrane</keyword>
<evidence type="ECO:0000256" key="1">
    <source>
        <dbReference type="SAM" id="Phobius"/>
    </source>
</evidence>
<evidence type="ECO:0000313" key="3">
    <source>
        <dbReference type="Proteomes" id="UP000032803"/>
    </source>
</evidence>
<protein>
    <recommendedName>
        <fullName evidence="4">Transmembrane protein</fullName>
    </recommendedName>
</protein>
<dbReference type="HOGENOM" id="CLU_1400946_0_0_6"/>
<dbReference type="EMBL" id="LN681225">
    <property type="protein sequence ID" value="CEK11257.1"/>
    <property type="molecule type" value="Genomic_DNA"/>
</dbReference>
<sequence length="194" mass="22264">MYHFLRTVLLILVWLSLLVIPYAFISYVCYEGLCGGGAAGEVRSSPFYLKIWGYYMWLYPFIVFGALYLSRRARLSGDFTSSLSILLIPLLGLLPLLYVSFQIGKINKKYTDQETAYYTAQANDFVCAPGKFIRTNKNQFYYFATAPGQYGKSRTVTYFNDYAEIESFLKNNEIDSSQCKNQQGASFYSLKNKH</sequence>
<feature type="transmembrane region" description="Helical" evidence="1">
    <location>
        <begin position="7"/>
        <end position="27"/>
    </location>
</feature>
<dbReference type="AlphaFoldDB" id="A0A0A8UVZ6"/>
<evidence type="ECO:0008006" key="4">
    <source>
        <dbReference type="Google" id="ProtNLM"/>
    </source>
</evidence>
<gene>
    <name evidence="2" type="ORF">LHA_2236</name>
</gene>
<proteinExistence type="predicted"/>
<dbReference type="OrthoDB" id="5636825at2"/>
<keyword evidence="1" id="KW-0812">Transmembrane</keyword>
<reference evidence="3" key="1">
    <citation type="submission" date="2014-09" db="EMBL/GenBank/DDBJ databases">
        <authorList>
            <person name="Gomez-Valero L."/>
        </authorList>
    </citation>
    <scope>NUCLEOTIDE SEQUENCE [LARGE SCALE GENOMIC DNA]</scope>
    <source>
        <strain evidence="3">ATCC35250</strain>
    </source>
</reference>
<dbReference type="PATRIC" id="fig|449.7.peg.225"/>
<evidence type="ECO:0000313" key="2">
    <source>
        <dbReference type="EMBL" id="CEK11257.1"/>
    </source>
</evidence>
<accession>A0A0A8UVZ6</accession>
<feature type="transmembrane region" description="Helical" evidence="1">
    <location>
        <begin position="47"/>
        <end position="69"/>
    </location>
</feature>
<dbReference type="RefSeq" id="WP_045106489.1">
    <property type="nucleotide sequence ID" value="NZ_LN681225.1"/>
</dbReference>